<dbReference type="EMBL" id="JAVFWL010000002">
    <property type="protein sequence ID" value="KAK6732796.1"/>
    <property type="molecule type" value="Genomic_DNA"/>
</dbReference>
<feature type="transmembrane region" description="Helical" evidence="1">
    <location>
        <begin position="20"/>
        <end position="36"/>
    </location>
</feature>
<dbReference type="PANTHER" id="PTHR46178:SF9">
    <property type="entry name" value="SEVEN TM RECEPTOR"/>
    <property type="match status" value="1"/>
</dbReference>
<dbReference type="PANTHER" id="PTHR46178">
    <property type="entry name" value="SEVEN TM RECEPTOR"/>
    <property type="match status" value="1"/>
</dbReference>
<feature type="transmembrane region" description="Helical" evidence="1">
    <location>
        <begin position="146"/>
        <end position="170"/>
    </location>
</feature>
<keyword evidence="3" id="KW-1185">Reference proteome</keyword>
<reference evidence="2 3" key="1">
    <citation type="submission" date="2023-08" db="EMBL/GenBank/DDBJ databases">
        <title>A Necator americanus chromosomal reference genome.</title>
        <authorList>
            <person name="Ilik V."/>
            <person name="Petrzelkova K.J."/>
            <person name="Pardy F."/>
            <person name="Fuh T."/>
            <person name="Niatou-Singa F.S."/>
            <person name="Gouil Q."/>
            <person name="Baker L."/>
            <person name="Ritchie M.E."/>
            <person name="Jex A.R."/>
            <person name="Gazzola D."/>
            <person name="Li H."/>
            <person name="Toshio Fujiwara R."/>
            <person name="Zhan B."/>
            <person name="Aroian R.V."/>
            <person name="Pafco B."/>
            <person name="Schwarz E.M."/>
        </authorList>
    </citation>
    <scope>NUCLEOTIDE SEQUENCE [LARGE SCALE GENOMIC DNA]</scope>
    <source>
        <strain evidence="2 3">Aroian</strain>
        <tissue evidence="2">Whole animal</tissue>
    </source>
</reference>
<dbReference type="InterPro" id="IPR019428">
    <property type="entry name" value="7TM_GPCR_serpentine_rcpt_Str"/>
</dbReference>
<evidence type="ECO:0000313" key="3">
    <source>
        <dbReference type="Proteomes" id="UP001303046"/>
    </source>
</evidence>
<keyword evidence="1" id="KW-0812">Transmembrane</keyword>
<accession>A0ABR1C458</accession>
<evidence type="ECO:0000313" key="2">
    <source>
        <dbReference type="EMBL" id="KAK6732796.1"/>
    </source>
</evidence>
<keyword evidence="1" id="KW-0472">Membrane</keyword>
<dbReference type="Proteomes" id="UP001303046">
    <property type="component" value="Unassembled WGS sequence"/>
</dbReference>
<feature type="transmembrane region" description="Helical" evidence="1">
    <location>
        <begin position="83"/>
        <end position="100"/>
    </location>
</feature>
<evidence type="ECO:0000256" key="1">
    <source>
        <dbReference type="SAM" id="Phobius"/>
    </source>
</evidence>
<organism evidence="2 3">
    <name type="scientific">Necator americanus</name>
    <name type="common">Human hookworm</name>
    <dbReference type="NCBI Taxonomy" id="51031"/>
    <lineage>
        <taxon>Eukaryota</taxon>
        <taxon>Metazoa</taxon>
        <taxon>Ecdysozoa</taxon>
        <taxon>Nematoda</taxon>
        <taxon>Chromadorea</taxon>
        <taxon>Rhabditida</taxon>
        <taxon>Rhabditina</taxon>
        <taxon>Rhabditomorpha</taxon>
        <taxon>Strongyloidea</taxon>
        <taxon>Ancylostomatidae</taxon>
        <taxon>Bunostominae</taxon>
        <taxon>Necator</taxon>
    </lineage>
</organism>
<gene>
    <name evidence="2" type="primary">Necator_chrII.g4687</name>
    <name evidence="2" type="ORF">RB195_016895</name>
</gene>
<keyword evidence="1" id="KW-1133">Transmembrane helix</keyword>
<sequence>MKTSRSVEKRKKTEGDQITVGDGAMFVFLSTGFGGYGEYGFVGLLLFFIGCLLVLLLSVNSFLYRYILLCRNDLAFIYTKKRYLVLVFAVNSLIVADWTHSTLRTMPATAELTRSFRQSVLRIVQIDITYTAHFGYDQTVMGKSPIGIFCMLQFFIIMVLVFNTIVYCIYKIMRTLKRAAISENSRKLHSRMFNLLILQKALTSILF</sequence>
<protein>
    <recommendedName>
        <fullName evidence="4">G-protein coupled receptors family 1 profile domain-containing protein</fullName>
    </recommendedName>
</protein>
<proteinExistence type="predicted"/>
<comment type="caution">
    <text evidence="2">The sequence shown here is derived from an EMBL/GenBank/DDBJ whole genome shotgun (WGS) entry which is preliminary data.</text>
</comment>
<evidence type="ECO:0008006" key="4">
    <source>
        <dbReference type="Google" id="ProtNLM"/>
    </source>
</evidence>
<name>A0ABR1C458_NECAM</name>
<dbReference type="Pfam" id="PF10326">
    <property type="entry name" value="7TM_GPCR_Str"/>
    <property type="match status" value="1"/>
</dbReference>
<feature type="transmembrane region" description="Helical" evidence="1">
    <location>
        <begin position="42"/>
        <end position="63"/>
    </location>
</feature>